<dbReference type="CDD" id="cd15457">
    <property type="entry name" value="NADAR"/>
    <property type="match status" value="1"/>
</dbReference>
<evidence type="ECO:0000259" key="3">
    <source>
        <dbReference type="Pfam" id="PF08719"/>
    </source>
</evidence>
<protein>
    <recommendedName>
        <fullName evidence="3">NADAR domain-containing protein</fullName>
    </recommendedName>
</protein>
<keyword evidence="5" id="KW-1185">Reference proteome</keyword>
<accession>A0ABN7JWI0</accession>
<sequence>MKTARGDSKAEQSRDEKADVLKQVDTTVISFYRANERPYGVLSNLYRREIEFEGRIFPTSEHAYQAGKAIKPAVREWIQAAPSPSLAAMAAHGLYTWDVVPDWASIKFDRMRAVLRAKFTQHPDLAEILISTGAKRLVEAGTVNNAVNRLWGEVNGKGENMLGIMLMELRDQLASGALSPVSCEEMPGKGLLLSEKIRANSR</sequence>
<dbReference type="SUPFAM" id="SSF143990">
    <property type="entry name" value="YbiA-like"/>
    <property type="match status" value="1"/>
</dbReference>
<gene>
    <name evidence="4" type="ORF">RHAB21_03852</name>
</gene>
<feature type="domain" description="NADAR" evidence="3">
    <location>
        <begin position="31"/>
        <end position="173"/>
    </location>
</feature>
<name>A0ABN7JWI0_9HYPH</name>
<evidence type="ECO:0000313" key="4">
    <source>
        <dbReference type="EMBL" id="CAD7047987.1"/>
    </source>
</evidence>
<comment type="catalytic activity">
    <reaction evidence="1">
        <text>5-amino-6-(5-phospho-D-ribosylamino)uracil + H2O = 5,6-diaminouracil + D-ribose 5-phosphate</text>
        <dbReference type="Rhea" id="RHEA:55020"/>
        <dbReference type="ChEBI" id="CHEBI:15377"/>
        <dbReference type="ChEBI" id="CHEBI:46252"/>
        <dbReference type="ChEBI" id="CHEBI:58453"/>
        <dbReference type="ChEBI" id="CHEBI:78346"/>
    </reaction>
</comment>
<dbReference type="Gene3D" id="1.10.357.40">
    <property type="entry name" value="YbiA-like"/>
    <property type="match status" value="1"/>
</dbReference>
<dbReference type="EMBL" id="CABFWE030000011">
    <property type="protein sequence ID" value="CAD7047987.1"/>
    <property type="molecule type" value="Genomic_DNA"/>
</dbReference>
<reference evidence="4 5" key="1">
    <citation type="submission" date="2020-11" db="EMBL/GenBank/DDBJ databases">
        <authorList>
            <person name="Lassalle F."/>
        </authorList>
    </citation>
    <scope>NUCLEOTIDE SEQUENCE [LARGE SCALE GENOMIC DNA]</scope>
    <source>
        <strain evidence="4 5">AB21</strain>
    </source>
</reference>
<dbReference type="Proteomes" id="UP000601041">
    <property type="component" value="Unassembled WGS sequence"/>
</dbReference>
<comment type="catalytic activity">
    <reaction evidence="2">
        <text>2,5-diamino-6-hydroxy-4-(5-phosphoribosylamino)-pyrimidine + H2O = 2,5,6-triamino-4-hydroxypyrimidine + D-ribose 5-phosphate</text>
        <dbReference type="Rhea" id="RHEA:23436"/>
        <dbReference type="ChEBI" id="CHEBI:15377"/>
        <dbReference type="ChEBI" id="CHEBI:58614"/>
        <dbReference type="ChEBI" id="CHEBI:78346"/>
        <dbReference type="ChEBI" id="CHEBI:137796"/>
    </reaction>
</comment>
<dbReference type="RefSeq" id="WP_142588947.1">
    <property type="nucleotide sequence ID" value="NZ_CABFWE030000011.1"/>
</dbReference>
<evidence type="ECO:0000256" key="1">
    <source>
        <dbReference type="ARBA" id="ARBA00000022"/>
    </source>
</evidence>
<organism evidence="4 5">
    <name type="scientific">Pseudorhizobium halotolerans</name>
    <dbReference type="NCBI Taxonomy" id="1233081"/>
    <lineage>
        <taxon>Bacteria</taxon>
        <taxon>Pseudomonadati</taxon>
        <taxon>Pseudomonadota</taxon>
        <taxon>Alphaproteobacteria</taxon>
        <taxon>Hyphomicrobiales</taxon>
        <taxon>Rhizobiaceae</taxon>
        <taxon>Rhizobium/Agrobacterium group</taxon>
        <taxon>Pseudorhizobium</taxon>
    </lineage>
</organism>
<dbReference type="NCBIfam" id="TIGR02464">
    <property type="entry name" value="ribofla_fusion"/>
    <property type="match status" value="1"/>
</dbReference>
<dbReference type="InterPro" id="IPR037238">
    <property type="entry name" value="YbiA-like_sf"/>
</dbReference>
<evidence type="ECO:0000313" key="5">
    <source>
        <dbReference type="Proteomes" id="UP000601041"/>
    </source>
</evidence>
<evidence type="ECO:0000256" key="2">
    <source>
        <dbReference type="ARBA" id="ARBA00000751"/>
    </source>
</evidence>
<dbReference type="InterPro" id="IPR012816">
    <property type="entry name" value="NADAR"/>
</dbReference>
<proteinExistence type="predicted"/>
<comment type="caution">
    <text evidence="4">The sequence shown here is derived from an EMBL/GenBank/DDBJ whole genome shotgun (WGS) entry which is preliminary data.</text>
</comment>
<dbReference type="Pfam" id="PF08719">
    <property type="entry name" value="NADAR"/>
    <property type="match status" value="1"/>
</dbReference>